<name>A0A1I5MBJ5_9HYPH</name>
<proteinExistence type="predicted"/>
<protein>
    <submittedName>
        <fullName evidence="1">Peptidase family U32</fullName>
    </submittedName>
</protein>
<accession>A0A1I5MBJ5</accession>
<sequence>MRQGIEYAVARGSKVLTAVNTFAQAGNIVLWQKAIDEVAVSNAHAIILADLGMLDYAANKHPDLRLHLSVQAAAANADMINYYVDEFGVKRVVLPRV</sequence>
<dbReference type="EMBL" id="FOVR01000020">
    <property type="protein sequence ID" value="SFP06942.1"/>
    <property type="molecule type" value="Genomic_DNA"/>
</dbReference>
<keyword evidence="2" id="KW-1185">Reference proteome</keyword>
<evidence type="ECO:0000313" key="2">
    <source>
        <dbReference type="Proteomes" id="UP000199236"/>
    </source>
</evidence>
<dbReference type="PANTHER" id="PTHR30217">
    <property type="entry name" value="PEPTIDASE U32 FAMILY"/>
    <property type="match status" value="1"/>
</dbReference>
<dbReference type="STRING" id="655353.SAMN04488056_12040"/>
<dbReference type="AlphaFoldDB" id="A0A1I5MBJ5"/>
<dbReference type="Pfam" id="PF01136">
    <property type="entry name" value="Peptidase_U32"/>
    <property type="match status" value="1"/>
</dbReference>
<organism evidence="1 2">
    <name type="scientific">Cohaesibacter marisflavi</name>
    <dbReference type="NCBI Taxonomy" id="655353"/>
    <lineage>
        <taxon>Bacteria</taxon>
        <taxon>Pseudomonadati</taxon>
        <taxon>Pseudomonadota</taxon>
        <taxon>Alphaproteobacteria</taxon>
        <taxon>Hyphomicrobiales</taxon>
        <taxon>Cohaesibacteraceae</taxon>
    </lineage>
</organism>
<gene>
    <name evidence="1" type="ORF">SAMN04488056_12040</name>
</gene>
<dbReference type="InterPro" id="IPR001539">
    <property type="entry name" value="Peptidase_U32"/>
</dbReference>
<dbReference type="PANTHER" id="PTHR30217:SF3">
    <property type="entry name" value="UBIQUINONE BIOSYNTHESIS PROTEIN UBIU"/>
    <property type="match status" value="1"/>
</dbReference>
<reference evidence="1 2" key="1">
    <citation type="submission" date="2016-10" db="EMBL/GenBank/DDBJ databases">
        <authorList>
            <person name="de Groot N.N."/>
        </authorList>
    </citation>
    <scope>NUCLEOTIDE SEQUENCE [LARGE SCALE GENOMIC DNA]</scope>
    <source>
        <strain evidence="1 2">CGMCC 1.9157</strain>
    </source>
</reference>
<dbReference type="Proteomes" id="UP000199236">
    <property type="component" value="Unassembled WGS sequence"/>
</dbReference>
<evidence type="ECO:0000313" key="1">
    <source>
        <dbReference type="EMBL" id="SFP06942.1"/>
    </source>
</evidence>
<dbReference type="InterPro" id="IPR051454">
    <property type="entry name" value="RNA/ubiquinone_mod_enzymes"/>
</dbReference>